<evidence type="ECO:0000259" key="3">
    <source>
        <dbReference type="Pfam" id="PF00156"/>
    </source>
</evidence>
<protein>
    <submittedName>
        <fullName evidence="5">Ribose-phosphate pyrophosphokinase</fullName>
        <ecNumber evidence="5">2.7.6.1</ecNumber>
    </submittedName>
</protein>
<proteinExistence type="inferred from homology"/>
<gene>
    <name evidence="5" type="ORF">MSZNOR_2108</name>
</gene>
<dbReference type="InterPro" id="IPR000836">
    <property type="entry name" value="PRTase_dom"/>
</dbReference>
<name>A0ABN8X280_9GAMM</name>
<keyword evidence="1 2" id="KW-0545">Nucleotide biosynthesis</keyword>
<feature type="domain" description="Phosphoribosyltransferase" evidence="3">
    <location>
        <begin position="156"/>
        <end position="244"/>
    </location>
</feature>
<keyword evidence="6" id="KW-1185">Reference proteome</keyword>
<sequence length="297" mass="32361">MILGFPDSRRQAMAVADILMARYGEVDVHRFPDGESKLTLPAVEDEHVVVFRSLSDPNDKLVELLLVSRALRNQGVKRLSLVAPYLCYMRQDFAFRPGEIVSQKIIGKFLAELFDDVVTVDPHLHRIGRLEEAVPAKNPIAVSAAPLFARYLADRPDKPVLVGPDAESEQWVSAIANACGLPFAVGFKQRFGDRTVSIKAPDVQVRGRSVVLIDDVASTGATLVDAVAKLRMQGGEKIDVLVTHALFVENAVAKLLRSGVSEIGSSDSIPHATNVVYLAPILADTLRNALDYNPNST</sequence>
<dbReference type="Proteomes" id="UP001162030">
    <property type="component" value="Chromosome"/>
</dbReference>
<organism evidence="5 6">
    <name type="scientific">Methylocaldum szegediense</name>
    <dbReference type="NCBI Taxonomy" id="73780"/>
    <lineage>
        <taxon>Bacteria</taxon>
        <taxon>Pseudomonadati</taxon>
        <taxon>Pseudomonadota</taxon>
        <taxon>Gammaproteobacteria</taxon>
        <taxon>Methylococcales</taxon>
        <taxon>Methylococcaceae</taxon>
        <taxon>Methylocaldum</taxon>
    </lineage>
</organism>
<dbReference type="NCBIfam" id="NF005537">
    <property type="entry name" value="PRK07199.1"/>
    <property type="match status" value="1"/>
</dbReference>
<dbReference type="InterPro" id="IPR005946">
    <property type="entry name" value="Rib-P_diPkinase"/>
</dbReference>
<dbReference type="Pfam" id="PF13793">
    <property type="entry name" value="Pribosyltran_N"/>
    <property type="match status" value="1"/>
</dbReference>
<evidence type="ECO:0000313" key="6">
    <source>
        <dbReference type="Proteomes" id="UP001162030"/>
    </source>
</evidence>
<feature type="domain" description="Ribose-phosphate pyrophosphokinase N-terminal" evidence="4">
    <location>
        <begin position="6"/>
        <end position="111"/>
    </location>
</feature>
<dbReference type="NCBIfam" id="TIGR01251">
    <property type="entry name" value="ribP_PPkin"/>
    <property type="match status" value="1"/>
</dbReference>
<accession>A0ABN8X280</accession>
<dbReference type="PANTHER" id="PTHR10210:SF41">
    <property type="entry name" value="RIBOSE-PHOSPHATE PYROPHOSPHOKINASE 1, CHLOROPLASTIC"/>
    <property type="match status" value="1"/>
</dbReference>
<dbReference type="SMART" id="SM01400">
    <property type="entry name" value="Pribosyltran_N"/>
    <property type="match status" value="1"/>
</dbReference>
<dbReference type="RefSeq" id="WP_051332013.1">
    <property type="nucleotide sequence ID" value="NZ_OX458333.1"/>
</dbReference>
<dbReference type="Pfam" id="PF00156">
    <property type="entry name" value="Pribosyltran"/>
    <property type="match status" value="1"/>
</dbReference>
<dbReference type="InterPro" id="IPR029099">
    <property type="entry name" value="Pribosyltran_N"/>
</dbReference>
<dbReference type="PANTHER" id="PTHR10210">
    <property type="entry name" value="RIBOSE-PHOSPHATE DIPHOSPHOKINASE FAMILY MEMBER"/>
    <property type="match status" value="1"/>
</dbReference>
<dbReference type="InterPro" id="IPR029057">
    <property type="entry name" value="PRTase-like"/>
</dbReference>
<dbReference type="EC" id="2.7.6.1" evidence="5"/>
<evidence type="ECO:0000313" key="5">
    <source>
        <dbReference type="EMBL" id="CAI8829012.1"/>
    </source>
</evidence>
<keyword evidence="5" id="KW-0808">Transferase</keyword>
<dbReference type="SUPFAM" id="SSF53271">
    <property type="entry name" value="PRTase-like"/>
    <property type="match status" value="2"/>
</dbReference>
<reference evidence="5 6" key="1">
    <citation type="submission" date="2023-03" db="EMBL/GenBank/DDBJ databases">
        <authorList>
            <person name="Pearce D."/>
        </authorList>
    </citation>
    <scope>NUCLEOTIDE SEQUENCE [LARGE SCALE GENOMIC DNA]</scope>
    <source>
        <strain evidence="5">Msz</strain>
    </source>
</reference>
<dbReference type="Gene3D" id="3.40.50.2020">
    <property type="match status" value="2"/>
</dbReference>
<comment type="similarity">
    <text evidence="2">Belongs to the ribose-phosphate pyrophosphokinase family.</text>
</comment>
<dbReference type="CDD" id="cd06223">
    <property type="entry name" value="PRTases_typeI"/>
    <property type="match status" value="1"/>
</dbReference>
<evidence type="ECO:0000259" key="4">
    <source>
        <dbReference type="Pfam" id="PF13793"/>
    </source>
</evidence>
<dbReference type="GO" id="GO:0004749">
    <property type="term" value="F:ribose phosphate diphosphokinase activity"/>
    <property type="evidence" value="ECO:0007669"/>
    <property type="project" value="UniProtKB-EC"/>
</dbReference>
<evidence type="ECO:0000256" key="2">
    <source>
        <dbReference type="RuleBase" id="RU004324"/>
    </source>
</evidence>
<dbReference type="EMBL" id="OX458333">
    <property type="protein sequence ID" value="CAI8829012.1"/>
    <property type="molecule type" value="Genomic_DNA"/>
</dbReference>
<evidence type="ECO:0000256" key="1">
    <source>
        <dbReference type="ARBA" id="ARBA00022727"/>
    </source>
</evidence>